<proteinExistence type="predicted"/>
<accession>A0ABU4BCK9</accession>
<keyword evidence="3" id="KW-1185">Reference proteome</keyword>
<reference evidence="2 3" key="1">
    <citation type="submission" date="2023-10" db="EMBL/GenBank/DDBJ databases">
        <title>Development of a sustainable strategy for remediation of hydrocarbon-contaminated territories based on the waste exchange concept.</title>
        <authorList>
            <person name="Krivoruchko A."/>
        </authorList>
    </citation>
    <scope>NUCLEOTIDE SEQUENCE [LARGE SCALE GENOMIC DNA]</scope>
    <source>
        <strain evidence="2 3">IEGM 1323</strain>
    </source>
</reference>
<evidence type="ECO:0000256" key="1">
    <source>
        <dbReference type="SAM" id="MobiDB-lite"/>
    </source>
</evidence>
<dbReference type="RefSeq" id="WP_317564441.1">
    <property type="nucleotide sequence ID" value="NZ_JAWLJX010000003.1"/>
</dbReference>
<dbReference type="NCBIfam" id="NF040715">
    <property type="entry name" value="AmiA_rel_RiPP2x"/>
    <property type="match status" value="2"/>
</dbReference>
<feature type="compositionally biased region" description="Polar residues" evidence="1">
    <location>
        <begin position="69"/>
        <end position="82"/>
    </location>
</feature>
<protein>
    <submittedName>
        <fullName evidence="2">Streptamidine-related RiPP repeat protein</fullName>
    </submittedName>
</protein>
<gene>
    <name evidence="2" type="ORF">R3P96_11310</name>
</gene>
<dbReference type="Proteomes" id="UP001185755">
    <property type="component" value="Unassembled WGS sequence"/>
</dbReference>
<feature type="region of interest" description="Disordered" evidence="1">
    <location>
        <begin position="69"/>
        <end position="90"/>
    </location>
</feature>
<organism evidence="2 3">
    <name type="scientific">Rhodococcoides yunnanense</name>
    <dbReference type="NCBI Taxonomy" id="278209"/>
    <lineage>
        <taxon>Bacteria</taxon>
        <taxon>Bacillati</taxon>
        <taxon>Actinomycetota</taxon>
        <taxon>Actinomycetes</taxon>
        <taxon>Mycobacteriales</taxon>
        <taxon>Nocardiaceae</taxon>
        <taxon>Rhodococcoides</taxon>
    </lineage>
</organism>
<comment type="caution">
    <text evidence="2">The sequence shown here is derived from an EMBL/GenBank/DDBJ whole genome shotgun (WGS) entry which is preliminary data.</text>
</comment>
<name>A0ABU4BCK9_9NOCA</name>
<evidence type="ECO:0000313" key="3">
    <source>
        <dbReference type="Proteomes" id="UP001185755"/>
    </source>
</evidence>
<sequence>MTTVIERRMMRESIDNDNHVQQWKKVCVMSNFTATDIAGAPTASALQGATTNSIVHNPFAFEEIESSAVHSAPQSPTTNSIVHNPFAFED</sequence>
<evidence type="ECO:0000313" key="2">
    <source>
        <dbReference type="EMBL" id="MDV6261932.1"/>
    </source>
</evidence>
<dbReference type="EMBL" id="JAWLJX010000003">
    <property type="protein sequence ID" value="MDV6261932.1"/>
    <property type="molecule type" value="Genomic_DNA"/>
</dbReference>